<dbReference type="CDD" id="cd00438">
    <property type="entry name" value="cupin_RmlC"/>
    <property type="match status" value="1"/>
</dbReference>
<evidence type="ECO:0000256" key="2">
    <source>
        <dbReference type="ARBA" id="ARBA00001997"/>
    </source>
</evidence>
<reference evidence="8 9" key="1">
    <citation type="submission" date="2016-10" db="EMBL/GenBank/DDBJ databases">
        <authorList>
            <person name="de Groot N.N."/>
        </authorList>
    </citation>
    <scope>NUCLEOTIDE SEQUENCE [LARGE SCALE GENOMIC DNA]</scope>
    <source>
        <strain evidence="8 9">AA1</strain>
    </source>
</reference>
<evidence type="ECO:0000313" key="8">
    <source>
        <dbReference type="EMBL" id="SCY87124.1"/>
    </source>
</evidence>
<evidence type="ECO:0000256" key="3">
    <source>
        <dbReference type="ARBA" id="ARBA00012098"/>
    </source>
</evidence>
<dbReference type="STRING" id="419481.SAMN05216233_1309"/>
<dbReference type="NCBIfam" id="TIGR01221">
    <property type="entry name" value="rmlC"/>
    <property type="match status" value="1"/>
</dbReference>
<dbReference type="InterPro" id="IPR011051">
    <property type="entry name" value="RmlC_Cupin_sf"/>
</dbReference>
<dbReference type="EMBL" id="FMUX01000030">
    <property type="protein sequence ID" value="SCY87124.1"/>
    <property type="molecule type" value="Genomic_DNA"/>
</dbReference>
<evidence type="ECO:0000256" key="5">
    <source>
        <dbReference type="PIRSR" id="PIRSR600888-1"/>
    </source>
</evidence>
<protein>
    <recommendedName>
        <fullName evidence="4 7">dTDP-4-dehydrorhamnose 3,5-epimerase</fullName>
        <ecNumber evidence="3 7">5.1.3.13</ecNumber>
    </recommendedName>
    <alternativeName>
        <fullName evidence="7">Thymidine diphospho-4-keto-rhamnose 3,5-epimerase</fullName>
    </alternativeName>
</protein>
<feature type="active site" description="Proton donor" evidence="5">
    <location>
        <position position="132"/>
    </location>
</feature>
<comment type="function">
    <text evidence="2 7">Catalyzes the epimerization of the C3' and C5'positions of dTDP-6-deoxy-D-xylo-4-hexulose, forming dTDP-6-deoxy-L-lyxo-4-hexulose.</text>
</comment>
<dbReference type="AlphaFoldDB" id="A0A1G5JG41"/>
<gene>
    <name evidence="8" type="ORF">SAMN05216233_1309</name>
</gene>
<evidence type="ECO:0000256" key="4">
    <source>
        <dbReference type="ARBA" id="ARBA00019595"/>
    </source>
</evidence>
<comment type="catalytic activity">
    <reaction evidence="1 7">
        <text>dTDP-4-dehydro-6-deoxy-alpha-D-glucose = dTDP-4-dehydro-beta-L-rhamnose</text>
        <dbReference type="Rhea" id="RHEA:16969"/>
        <dbReference type="ChEBI" id="CHEBI:57649"/>
        <dbReference type="ChEBI" id="CHEBI:62830"/>
        <dbReference type="EC" id="5.1.3.13"/>
    </reaction>
</comment>
<evidence type="ECO:0000313" key="9">
    <source>
        <dbReference type="Proteomes" id="UP000198870"/>
    </source>
</evidence>
<keyword evidence="7" id="KW-0413">Isomerase</keyword>
<dbReference type="Pfam" id="PF00908">
    <property type="entry name" value="dTDP_sugar_isom"/>
    <property type="match status" value="1"/>
</dbReference>
<comment type="similarity">
    <text evidence="7">Belongs to the dTDP-4-dehydrorhamnose 3,5-epimerase family.</text>
</comment>
<dbReference type="Gene3D" id="2.60.120.10">
    <property type="entry name" value="Jelly Rolls"/>
    <property type="match status" value="1"/>
</dbReference>
<feature type="active site" description="Proton acceptor" evidence="5">
    <location>
        <position position="62"/>
    </location>
</feature>
<evidence type="ECO:0000256" key="7">
    <source>
        <dbReference type="RuleBase" id="RU364069"/>
    </source>
</evidence>
<dbReference type="PANTHER" id="PTHR21047:SF2">
    <property type="entry name" value="THYMIDINE DIPHOSPHO-4-KETO-RHAMNOSE 3,5-EPIMERASE"/>
    <property type="match status" value="1"/>
</dbReference>
<comment type="subunit">
    <text evidence="7">Homodimer.</text>
</comment>
<dbReference type="UniPathway" id="UPA00124"/>
<dbReference type="Proteomes" id="UP000198870">
    <property type="component" value="Unassembled WGS sequence"/>
</dbReference>
<dbReference type="GO" id="GO:0005829">
    <property type="term" value="C:cytosol"/>
    <property type="evidence" value="ECO:0007669"/>
    <property type="project" value="TreeGrafter"/>
</dbReference>
<dbReference type="GO" id="GO:0019305">
    <property type="term" value="P:dTDP-rhamnose biosynthetic process"/>
    <property type="evidence" value="ECO:0007669"/>
    <property type="project" value="UniProtKB-UniRule"/>
</dbReference>
<dbReference type="EC" id="5.1.3.13" evidence="3 7"/>
<dbReference type="InterPro" id="IPR014710">
    <property type="entry name" value="RmlC-like_jellyroll"/>
</dbReference>
<dbReference type="SUPFAM" id="SSF51182">
    <property type="entry name" value="RmlC-like cupins"/>
    <property type="match status" value="1"/>
</dbReference>
<dbReference type="GO" id="GO:0008830">
    <property type="term" value="F:dTDP-4-dehydrorhamnose 3,5-epimerase activity"/>
    <property type="evidence" value="ECO:0007669"/>
    <property type="project" value="UniProtKB-UniRule"/>
</dbReference>
<dbReference type="GO" id="GO:0000271">
    <property type="term" value="P:polysaccharide biosynthetic process"/>
    <property type="evidence" value="ECO:0007669"/>
    <property type="project" value="TreeGrafter"/>
</dbReference>
<dbReference type="OrthoDB" id="9800680at2"/>
<comment type="pathway">
    <text evidence="7">Carbohydrate biosynthesis; dTDP-L-rhamnose biosynthesis.</text>
</comment>
<dbReference type="InterPro" id="IPR000888">
    <property type="entry name" value="RmlC-like"/>
</dbReference>
<organism evidence="8 9">
    <name type="scientific">Desulfoluna spongiiphila</name>
    <dbReference type="NCBI Taxonomy" id="419481"/>
    <lineage>
        <taxon>Bacteria</taxon>
        <taxon>Pseudomonadati</taxon>
        <taxon>Thermodesulfobacteriota</taxon>
        <taxon>Desulfobacteria</taxon>
        <taxon>Desulfobacterales</taxon>
        <taxon>Desulfolunaceae</taxon>
        <taxon>Desulfoluna</taxon>
    </lineage>
</organism>
<feature type="site" description="Participates in a stacking interaction with the thymidine ring of dTDP-4-oxo-6-deoxyglucose" evidence="6">
    <location>
        <position position="138"/>
    </location>
</feature>
<name>A0A1G5JG41_9BACT</name>
<sequence length="182" mass="20952">MIFIELGLAGAYIIQPEPHGDKRGKFARLVCMDELKKIGHSKEITQVNYSLTRKKGTVRGMHFQYAPAKEIKMVKCSRGAVFDVIVDLRKDSPTLLQWHGTVLSAQNMKMMYVPEGFAHGFQTLEDDCELLYFHTEYYSPEHEGAFRYDDPLMGIDWPEEITEISQRDNLHPLLQEGFRGIL</sequence>
<keyword evidence="9" id="KW-1185">Reference proteome</keyword>
<evidence type="ECO:0000256" key="1">
    <source>
        <dbReference type="ARBA" id="ARBA00001298"/>
    </source>
</evidence>
<dbReference type="PANTHER" id="PTHR21047">
    <property type="entry name" value="DTDP-6-DEOXY-D-GLUCOSE-3,5 EPIMERASE"/>
    <property type="match status" value="1"/>
</dbReference>
<dbReference type="RefSeq" id="WP_092215453.1">
    <property type="nucleotide sequence ID" value="NZ_FMUX01000030.1"/>
</dbReference>
<proteinExistence type="inferred from homology"/>
<accession>A0A1G5JG41</accession>
<evidence type="ECO:0000256" key="6">
    <source>
        <dbReference type="PIRSR" id="PIRSR600888-3"/>
    </source>
</evidence>